<accession>A0ABU6S2T0</accession>
<evidence type="ECO:0000313" key="3">
    <source>
        <dbReference type="Proteomes" id="UP001341840"/>
    </source>
</evidence>
<evidence type="ECO:0000313" key="2">
    <source>
        <dbReference type="EMBL" id="MED6130732.1"/>
    </source>
</evidence>
<keyword evidence="3" id="KW-1185">Reference proteome</keyword>
<organism evidence="2 3">
    <name type="scientific">Stylosanthes scabra</name>
    <dbReference type="NCBI Taxonomy" id="79078"/>
    <lineage>
        <taxon>Eukaryota</taxon>
        <taxon>Viridiplantae</taxon>
        <taxon>Streptophyta</taxon>
        <taxon>Embryophyta</taxon>
        <taxon>Tracheophyta</taxon>
        <taxon>Spermatophyta</taxon>
        <taxon>Magnoliopsida</taxon>
        <taxon>eudicotyledons</taxon>
        <taxon>Gunneridae</taxon>
        <taxon>Pentapetalae</taxon>
        <taxon>rosids</taxon>
        <taxon>fabids</taxon>
        <taxon>Fabales</taxon>
        <taxon>Fabaceae</taxon>
        <taxon>Papilionoideae</taxon>
        <taxon>50 kb inversion clade</taxon>
        <taxon>dalbergioids sensu lato</taxon>
        <taxon>Dalbergieae</taxon>
        <taxon>Pterocarpus clade</taxon>
        <taxon>Stylosanthes</taxon>
    </lineage>
</organism>
<protein>
    <submittedName>
        <fullName evidence="2">Uncharacterized protein</fullName>
    </submittedName>
</protein>
<evidence type="ECO:0000256" key="1">
    <source>
        <dbReference type="SAM" id="MobiDB-lite"/>
    </source>
</evidence>
<sequence length="88" mass="9676">MQTQIQPMQQSHGDGNVTRGFEHESAGNWSELAGVVVLQRPPPEQPDLEPLVEITDAGRLRSLDNDDGQDVGSRGAEYAEYGVIKEEK</sequence>
<feature type="region of interest" description="Disordered" evidence="1">
    <location>
        <begin position="1"/>
        <end position="25"/>
    </location>
</feature>
<reference evidence="2 3" key="1">
    <citation type="journal article" date="2023" name="Plants (Basel)">
        <title>Bridging the Gap: Combining Genomics and Transcriptomics Approaches to Understand Stylosanthes scabra, an Orphan Legume from the Brazilian Caatinga.</title>
        <authorList>
            <person name="Ferreira-Neto J.R.C."/>
            <person name="da Silva M.D."/>
            <person name="Binneck E."/>
            <person name="de Melo N.F."/>
            <person name="da Silva R.H."/>
            <person name="de Melo A.L.T.M."/>
            <person name="Pandolfi V."/>
            <person name="Bustamante F.O."/>
            <person name="Brasileiro-Vidal A.C."/>
            <person name="Benko-Iseppon A.M."/>
        </authorList>
    </citation>
    <scope>NUCLEOTIDE SEQUENCE [LARGE SCALE GENOMIC DNA]</scope>
    <source>
        <tissue evidence="2">Leaves</tissue>
    </source>
</reference>
<feature type="compositionally biased region" description="Polar residues" evidence="1">
    <location>
        <begin position="1"/>
        <end position="13"/>
    </location>
</feature>
<dbReference type="EMBL" id="JASCZI010060421">
    <property type="protein sequence ID" value="MED6130732.1"/>
    <property type="molecule type" value="Genomic_DNA"/>
</dbReference>
<gene>
    <name evidence="2" type="ORF">PIB30_003308</name>
</gene>
<name>A0ABU6S2T0_9FABA</name>
<comment type="caution">
    <text evidence="2">The sequence shown here is derived from an EMBL/GenBank/DDBJ whole genome shotgun (WGS) entry which is preliminary data.</text>
</comment>
<dbReference type="Proteomes" id="UP001341840">
    <property type="component" value="Unassembled WGS sequence"/>
</dbReference>
<proteinExistence type="predicted"/>